<dbReference type="GO" id="GO:0005737">
    <property type="term" value="C:cytoplasm"/>
    <property type="evidence" value="ECO:0007669"/>
    <property type="project" value="TreeGrafter"/>
</dbReference>
<sequence>MDWGADEKKPLVADNSTQTLDAKEGKDVKHRVVICWHYSKTNEPHRVYVCGSWDGWDSRLRLHKSDDIFSTVLHLSPGYYEYKFCVDNEWLTNEHLPFTDVGYYSRNIITVKEEEGDAVEQTRTI</sequence>
<dbReference type="SUPFAM" id="SSF81296">
    <property type="entry name" value="E set domains"/>
    <property type="match status" value="1"/>
</dbReference>
<name>A0AA36MGI7_CYLNA</name>
<protein>
    <recommendedName>
        <fullName evidence="3">5'-AMP-activated protein kinase subunit beta-1</fullName>
    </recommendedName>
</protein>
<dbReference type="GO" id="GO:0007165">
    <property type="term" value="P:signal transduction"/>
    <property type="evidence" value="ECO:0007669"/>
    <property type="project" value="TreeGrafter"/>
</dbReference>
<evidence type="ECO:0000313" key="6">
    <source>
        <dbReference type="Proteomes" id="UP001176961"/>
    </source>
</evidence>
<keyword evidence="6" id="KW-1185">Reference proteome</keyword>
<dbReference type="GO" id="GO:0005634">
    <property type="term" value="C:nucleus"/>
    <property type="evidence" value="ECO:0007669"/>
    <property type="project" value="TreeGrafter"/>
</dbReference>
<dbReference type="PANTHER" id="PTHR10343:SF84">
    <property type="entry name" value="5'-AMP-ACTIVATED PROTEIN KINASE SUBUNIT BETA-1"/>
    <property type="match status" value="1"/>
</dbReference>
<dbReference type="Proteomes" id="UP001176961">
    <property type="component" value="Unassembled WGS sequence"/>
</dbReference>
<gene>
    <name evidence="5" type="ORF">CYNAS_LOCUS20866</name>
</gene>
<dbReference type="GO" id="GO:0019901">
    <property type="term" value="F:protein kinase binding"/>
    <property type="evidence" value="ECO:0007669"/>
    <property type="project" value="TreeGrafter"/>
</dbReference>
<dbReference type="InterPro" id="IPR032640">
    <property type="entry name" value="AMPK1_CBM"/>
</dbReference>
<dbReference type="CDD" id="cd02859">
    <property type="entry name" value="E_set_AMPKbeta_like_N"/>
    <property type="match status" value="1"/>
</dbReference>
<evidence type="ECO:0000256" key="1">
    <source>
        <dbReference type="ARBA" id="ARBA00010926"/>
    </source>
</evidence>
<proteinExistence type="inferred from homology"/>
<dbReference type="InterPro" id="IPR013783">
    <property type="entry name" value="Ig-like_fold"/>
</dbReference>
<comment type="caution">
    <text evidence="5">The sequence shown here is derived from an EMBL/GenBank/DDBJ whole genome shotgun (WGS) entry which is preliminary data.</text>
</comment>
<evidence type="ECO:0000259" key="4">
    <source>
        <dbReference type="Pfam" id="PF16561"/>
    </source>
</evidence>
<organism evidence="5 6">
    <name type="scientific">Cylicocyclus nassatus</name>
    <name type="common">Nematode worm</name>
    <dbReference type="NCBI Taxonomy" id="53992"/>
    <lineage>
        <taxon>Eukaryota</taxon>
        <taxon>Metazoa</taxon>
        <taxon>Ecdysozoa</taxon>
        <taxon>Nematoda</taxon>
        <taxon>Chromadorea</taxon>
        <taxon>Rhabditida</taxon>
        <taxon>Rhabditina</taxon>
        <taxon>Rhabditomorpha</taxon>
        <taxon>Strongyloidea</taxon>
        <taxon>Strongylidae</taxon>
        <taxon>Cylicocyclus</taxon>
    </lineage>
</organism>
<evidence type="ECO:0000313" key="5">
    <source>
        <dbReference type="EMBL" id="CAJ0608883.1"/>
    </source>
</evidence>
<feature type="domain" description="AMP-activated protein kinase glycogen-binding" evidence="4">
    <location>
        <begin position="32"/>
        <end position="114"/>
    </location>
</feature>
<evidence type="ECO:0000256" key="3">
    <source>
        <dbReference type="ARBA" id="ARBA00040010"/>
    </source>
</evidence>
<dbReference type="Gene3D" id="2.60.40.10">
    <property type="entry name" value="Immunoglobulins"/>
    <property type="match status" value="1"/>
</dbReference>
<dbReference type="GO" id="GO:0031588">
    <property type="term" value="C:nucleotide-activated protein kinase complex"/>
    <property type="evidence" value="ECO:0007669"/>
    <property type="project" value="TreeGrafter"/>
</dbReference>
<dbReference type="InterPro" id="IPR014756">
    <property type="entry name" value="Ig_E-set"/>
</dbReference>
<reference evidence="5" key="1">
    <citation type="submission" date="2023-07" db="EMBL/GenBank/DDBJ databases">
        <authorList>
            <consortium name="CYATHOMIX"/>
        </authorList>
    </citation>
    <scope>NUCLEOTIDE SEQUENCE</scope>
    <source>
        <strain evidence="5">N/A</strain>
    </source>
</reference>
<dbReference type="InterPro" id="IPR050827">
    <property type="entry name" value="CRP1_MDG1_kinase"/>
</dbReference>
<dbReference type="Pfam" id="PF16561">
    <property type="entry name" value="AMPK1_CBM"/>
    <property type="match status" value="1"/>
</dbReference>
<evidence type="ECO:0000256" key="2">
    <source>
        <dbReference type="ARBA" id="ARBA00025180"/>
    </source>
</evidence>
<comment type="similarity">
    <text evidence="1">Belongs to the 5'-AMP-activated protein kinase beta subunit family.</text>
</comment>
<comment type="function">
    <text evidence="2">Non-catalytic subunit of AMP-activated protein kinase (AMPK), an energy sensor protein kinase that plays a key role in regulating cellular energy metabolism. In response to reduction of intracellular ATP levels, AMPK activates energy-producing pathways and inhibits energy-consuming processes: inhibits protein, carbohydrate and lipid biosynthesis, as well as cell growth and proliferation. AMPK acts via direct phosphorylation of metabolic enzymes, and by longer-term effects via phosphorylation of transcription regulators. Also acts as a regulator of cellular polarity by remodeling the actin cytoskeleton; probably by indirectly activating myosin. Beta non-catalytic subunit acts as a scaffold on which the AMPK complex assembles, via its C-terminus that bridges alpha (PRKAA1 or PRKAA2) and gamma subunits (PRKAG1, PRKAG2 or PRKAG3).</text>
</comment>
<dbReference type="PANTHER" id="PTHR10343">
    <property type="entry name" value="5'-AMP-ACTIVATED PROTEIN KINASE , BETA SUBUNIT"/>
    <property type="match status" value="1"/>
</dbReference>
<dbReference type="EMBL" id="CATQJL010000326">
    <property type="protein sequence ID" value="CAJ0608883.1"/>
    <property type="molecule type" value="Genomic_DNA"/>
</dbReference>
<dbReference type="AlphaFoldDB" id="A0AA36MGI7"/>
<accession>A0AA36MGI7</accession>